<dbReference type="EMBL" id="JAAKFY010000015">
    <property type="protein sequence ID" value="KAF3845374.1"/>
    <property type="molecule type" value="Genomic_DNA"/>
</dbReference>
<comment type="caution">
    <text evidence="1">The sequence shown here is derived from an EMBL/GenBank/DDBJ whole genome shotgun (WGS) entry which is preliminary data.</text>
</comment>
<gene>
    <name evidence="1" type="ORF">F7725_008537</name>
</gene>
<evidence type="ECO:0000313" key="2">
    <source>
        <dbReference type="Proteomes" id="UP000518266"/>
    </source>
</evidence>
<dbReference type="Proteomes" id="UP000518266">
    <property type="component" value="Unassembled WGS sequence"/>
</dbReference>
<accession>A0A7J5Y7G8</accession>
<evidence type="ECO:0000313" key="1">
    <source>
        <dbReference type="EMBL" id="KAF3845374.1"/>
    </source>
</evidence>
<reference evidence="1 2" key="1">
    <citation type="submission" date="2020-03" db="EMBL/GenBank/DDBJ databases">
        <title>Dissostichus mawsoni Genome sequencing and assembly.</title>
        <authorList>
            <person name="Park H."/>
        </authorList>
    </citation>
    <scope>NUCLEOTIDE SEQUENCE [LARGE SCALE GENOMIC DNA]</scope>
    <source>
        <strain evidence="1">DM0001</strain>
        <tissue evidence="1">Muscle</tissue>
    </source>
</reference>
<feature type="non-terminal residue" evidence="1">
    <location>
        <position position="1"/>
    </location>
</feature>
<protein>
    <submittedName>
        <fullName evidence="1">Uncharacterized protein</fullName>
    </submittedName>
</protein>
<organism evidence="1 2">
    <name type="scientific">Dissostichus mawsoni</name>
    <name type="common">Antarctic cod</name>
    <dbReference type="NCBI Taxonomy" id="36200"/>
    <lineage>
        <taxon>Eukaryota</taxon>
        <taxon>Metazoa</taxon>
        <taxon>Chordata</taxon>
        <taxon>Craniata</taxon>
        <taxon>Vertebrata</taxon>
        <taxon>Euteleostomi</taxon>
        <taxon>Actinopterygii</taxon>
        <taxon>Neopterygii</taxon>
        <taxon>Teleostei</taxon>
        <taxon>Neoteleostei</taxon>
        <taxon>Acanthomorphata</taxon>
        <taxon>Eupercaria</taxon>
        <taxon>Perciformes</taxon>
        <taxon>Notothenioidei</taxon>
        <taxon>Nototheniidae</taxon>
        <taxon>Dissostichus</taxon>
    </lineage>
</organism>
<dbReference type="AlphaFoldDB" id="A0A7J5Y7G8"/>
<keyword evidence="2" id="KW-1185">Reference proteome</keyword>
<proteinExistence type="predicted"/>
<sequence length="191" mass="20773">PFPCNAVGRNVQQAKARHGDCCGNQLRKKVVMETVAGNAQLCEAGLQFEGAEQRVEGGRGQAEAAHRHRGAPILHLTQPGHTPVLLCREKEGGSSLGFQNDGQQQVLRAEQGAFLLQREARQEATLLVVTLSGLLTQPGHGARVRLTGEYAVLSSRPILLHPEPPLLLRLKLPQIILQPLISEILLFRNQG</sequence>
<name>A0A7J5Y7G8_DISMA</name>